<organism evidence="2 3">
    <name type="scientific">Streptomyces venetus</name>
    <dbReference type="NCBI Taxonomy" id="1701086"/>
    <lineage>
        <taxon>Bacteria</taxon>
        <taxon>Bacillati</taxon>
        <taxon>Actinomycetota</taxon>
        <taxon>Actinomycetes</taxon>
        <taxon>Kitasatosporales</taxon>
        <taxon>Streptomycetaceae</taxon>
        <taxon>Streptomyces</taxon>
    </lineage>
</organism>
<reference evidence="3" key="1">
    <citation type="journal article" date="2019" name="Int. J. Syst. Evol. Microbiol.">
        <title>The Global Catalogue of Microorganisms (GCM) 10K type strain sequencing project: providing services to taxonomists for standard genome sequencing and annotation.</title>
        <authorList>
            <consortium name="The Broad Institute Genomics Platform"/>
            <consortium name="The Broad Institute Genome Sequencing Center for Infectious Disease"/>
            <person name="Wu L."/>
            <person name="Ma J."/>
        </authorList>
    </citation>
    <scope>NUCLEOTIDE SEQUENCE [LARGE SCALE GENOMIC DNA]</scope>
    <source>
        <strain evidence="3">JCM 31290</strain>
    </source>
</reference>
<evidence type="ECO:0000256" key="1">
    <source>
        <dbReference type="SAM" id="MobiDB-lite"/>
    </source>
</evidence>
<dbReference type="InterPro" id="IPR046172">
    <property type="entry name" value="DUF6174"/>
</dbReference>
<dbReference type="EMBL" id="BAABET010000010">
    <property type="protein sequence ID" value="GAA4330814.1"/>
    <property type="molecule type" value="Genomic_DNA"/>
</dbReference>
<protein>
    <recommendedName>
        <fullName evidence="4">Lipoprotein</fullName>
    </recommendedName>
</protein>
<evidence type="ECO:0000313" key="2">
    <source>
        <dbReference type="EMBL" id="GAA4330814.1"/>
    </source>
</evidence>
<name>A0ABP8GX49_9ACTN</name>
<accession>A0ABP8GX49</accession>
<evidence type="ECO:0000313" key="3">
    <source>
        <dbReference type="Proteomes" id="UP001501115"/>
    </source>
</evidence>
<keyword evidence="3" id="KW-1185">Reference proteome</keyword>
<feature type="region of interest" description="Disordered" evidence="1">
    <location>
        <begin position="1"/>
        <end position="22"/>
    </location>
</feature>
<sequence length="201" mass="20843">MSATERGVAGGPPATPAAPATPVGTVTNVPWASGVIAVAVFEGTAAMTAVSLTARAVAGAVLIGGVFCVAAACGSGAPQSAQPQDRAPWQEPASYTYTLRSSEGERSLLGTFRISVRDGAVVKSVGLDGMGRRAVESAPDAVPTIGELVEELEQARREDADTAEAEYAPDGHPVRITLDWERNAVDDEARYVISAYERTEQ</sequence>
<evidence type="ECO:0008006" key="4">
    <source>
        <dbReference type="Google" id="ProtNLM"/>
    </source>
</evidence>
<dbReference type="Pfam" id="PF19671">
    <property type="entry name" value="DUF6174"/>
    <property type="match status" value="1"/>
</dbReference>
<dbReference type="Proteomes" id="UP001501115">
    <property type="component" value="Unassembled WGS sequence"/>
</dbReference>
<proteinExistence type="predicted"/>
<comment type="caution">
    <text evidence="2">The sequence shown here is derived from an EMBL/GenBank/DDBJ whole genome shotgun (WGS) entry which is preliminary data.</text>
</comment>
<gene>
    <name evidence="2" type="ORF">GCM10023086_60770</name>
</gene>